<dbReference type="GO" id="GO:0016987">
    <property type="term" value="F:sigma factor activity"/>
    <property type="evidence" value="ECO:0007669"/>
    <property type="project" value="InterPro"/>
</dbReference>
<evidence type="ECO:0000313" key="2">
    <source>
        <dbReference type="EMBL" id="TET85274.1"/>
    </source>
</evidence>
<feature type="domain" description="RNA polymerase sigma factor 54 DNA-binding" evidence="1">
    <location>
        <begin position="234"/>
        <end position="379"/>
    </location>
</feature>
<dbReference type="AlphaFoldDB" id="A0A523Y177"/>
<evidence type="ECO:0000313" key="3">
    <source>
        <dbReference type="Proteomes" id="UP000315669"/>
    </source>
</evidence>
<comment type="caution">
    <text evidence="2">The sequence shown here is derived from an EMBL/GenBank/DDBJ whole genome shotgun (WGS) entry which is preliminary data.</text>
</comment>
<proteinExistence type="predicted"/>
<sequence length="387" mass="45623">MEMGSLKQTFREKTAQTLRQKQIGRMKLGQLFSLPESEFRKLIKDLENTSLFKELIDKWKVICYRKFKGVRIPSSIEFREEGMFSSDNFDLEELLHQNPKTVPLLQKIGQSIGKNRFNELLYGNSNISEIEHQCQLTPEESRIFKDFLNRFELEKLTSGVLASPYNESSSSPTVRDFKIASIKREGDKLIIYPHTKEDYLIKGKYSIDYRRYEELYQKKNLAAKELNRVSKIFKTISMINRRTTTIYQIIYYIKEVQSDYLYSGDMGRLRALTRRELARRIGVHPSSITRVMANKSIGTPQKKELPLKFFFPSQKEISKSYLQDIIDQEKVLLEIHTLNYPYSDELIRDRLYQNYRIGVSRRAVAKYRKELNIAPSNRRMIKLKEAS</sequence>
<dbReference type="PANTHER" id="PTHR32248">
    <property type="entry name" value="RNA POLYMERASE SIGMA-54 FACTOR"/>
    <property type="match status" value="1"/>
</dbReference>
<dbReference type="InterPro" id="IPR007634">
    <property type="entry name" value="RNA_pol_sigma_54_DNA-bd"/>
</dbReference>
<dbReference type="Proteomes" id="UP000315669">
    <property type="component" value="Unassembled WGS sequence"/>
</dbReference>
<dbReference type="EMBL" id="SOII01000141">
    <property type="protein sequence ID" value="TET85274.1"/>
    <property type="molecule type" value="Genomic_DNA"/>
</dbReference>
<dbReference type="InterPro" id="IPR000394">
    <property type="entry name" value="RNA_pol_sigma_54"/>
</dbReference>
<dbReference type="Pfam" id="PF04552">
    <property type="entry name" value="Sigma54_DBD"/>
    <property type="match status" value="1"/>
</dbReference>
<evidence type="ECO:0000259" key="1">
    <source>
        <dbReference type="Pfam" id="PF04552"/>
    </source>
</evidence>
<organism evidence="2 3">
    <name type="scientific">Aerophobetes bacterium</name>
    <dbReference type="NCBI Taxonomy" id="2030807"/>
    <lineage>
        <taxon>Bacteria</taxon>
        <taxon>Candidatus Aerophobota</taxon>
    </lineage>
</organism>
<reference evidence="2 3" key="1">
    <citation type="submission" date="2019-03" db="EMBL/GenBank/DDBJ databases">
        <title>Metabolic potential of uncultured bacteria and archaea associated with petroleum seepage in deep-sea sediments.</title>
        <authorList>
            <person name="Dong X."/>
            <person name="Hubert C."/>
        </authorList>
    </citation>
    <scope>NUCLEOTIDE SEQUENCE [LARGE SCALE GENOMIC DNA]</scope>
    <source>
        <strain evidence="2">E29_bin25</strain>
    </source>
</reference>
<accession>A0A523Y177</accession>
<dbReference type="PANTHER" id="PTHR32248:SF4">
    <property type="entry name" value="RNA POLYMERASE SIGMA-54 FACTOR"/>
    <property type="match status" value="1"/>
</dbReference>
<name>A0A523Y177_UNCAE</name>
<dbReference type="PROSITE" id="PS50044">
    <property type="entry name" value="SIGMA54_3"/>
    <property type="match status" value="1"/>
</dbReference>
<gene>
    <name evidence="2" type="ORF">E3J32_01930</name>
</gene>
<protein>
    <recommendedName>
        <fullName evidence="1">RNA polymerase sigma factor 54 DNA-binding domain-containing protein</fullName>
    </recommendedName>
</protein>
<dbReference type="Gene3D" id="1.10.10.60">
    <property type="entry name" value="Homeodomain-like"/>
    <property type="match status" value="1"/>
</dbReference>
<dbReference type="GO" id="GO:0001216">
    <property type="term" value="F:DNA-binding transcription activator activity"/>
    <property type="evidence" value="ECO:0007669"/>
    <property type="project" value="InterPro"/>
</dbReference>
<dbReference type="PRINTS" id="PR00045">
    <property type="entry name" value="SIGMA54FCT"/>
</dbReference>